<evidence type="ECO:0000256" key="6">
    <source>
        <dbReference type="ARBA" id="ARBA00023316"/>
    </source>
</evidence>
<feature type="signal peptide" evidence="8">
    <location>
        <begin position="1"/>
        <end position="30"/>
    </location>
</feature>
<evidence type="ECO:0000313" key="11">
    <source>
        <dbReference type="Proteomes" id="UP001212498"/>
    </source>
</evidence>
<dbReference type="EMBL" id="JAPNUD010000142">
    <property type="protein sequence ID" value="MDA0645531.1"/>
    <property type="molecule type" value="Genomic_DNA"/>
</dbReference>
<dbReference type="Pfam" id="PF00768">
    <property type="entry name" value="Peptidase_S11"/>
    <property type="match status" value="1"/>
</dbReference>
<keyword evidence="3" id="KW-0378">Hydrolase</keyword>
<keyword evidence="6" id="KW-0961">Cell wall biogenesis/degradation</keyword>
<dbReference type="InterPro" id="IPR012338">
    <property type="entry name" value="Beta-lactam/transpept-like"/>
</dbReference>
<proteinExistence type="inferred from homology"/>
<keyword evidence="11" id="KW-1185">Reference proteome</keyword>
<evidence type="ECO:0000256" key="8">
    <source>
        <dbReference type="SAM" id="SignalP"/>
    </source>
</evidence>
<evidence type="ECO:0000256" key="3">
    <source>
        <dbReference type="ARBA" id="ARBA00022801"/>
    </source>
</evidence>
<feature type="non-terminal residue" evidence="10">
    <location>
        <position position="289"/>
    </location>
</feature>
<keyword evidence="10" id="KW-0645">Protease</keyword>
<dbReference type="InterPro" id="IPR001967">
    <property type="entry name" value="Peptidase_S11_N"/>
</dbReference>
<keyword evidence="5" id="KW-0573">Peptidoglycan synthesis</keyword>
<dbReference type="SUPFAM" id="SSF56601">
    <property type="entry name" value="beta-lactamase/transpeptidase-like"/>
    <property type="match status" value="1"/>
</dbReference>
<dbReference type="Gene3D" id="3.40.710.10">
    <property type="entry name" value="DD-peptidase/beta-lactamase superfamily"/>
    <property type="match status" value="1"/>
</dbReference>
<comment type="similarity">
    <text evidence="1 7">Belongs to the peptidase S11 family.</text>
</comment>
<evidence type="ECO:0000256" key="7">
    <source>
        <dbReference type="RuleBase" id="RU004016"/>
    </source>
</evidence>
<gene>
    <name evidence="10" type="ORF">OUY24_33315</name>
</gene>
<evidence type="ECO:0000259" key="9">
    <source>
        <dbReference type="Pfam" id="PF00768"/>
    </source>
</evidence>
<keyword evidence="2 8" id="KW-0732">Signal</keyword>
<sequence length="289" mass="29915">MNVTHRFGGALISLAVAAAALTAGSTAAHAAPPVATPVDAAQAEAAPAVLATAAHLVDATTGQVHFSKEADLRRPVASLTKMMTAYVVLQRAEPTDKVEVTTADVGYAARGGAAVAHLRAGDTLTVEDMLHALMLPSGADAAHALARTYGPGVEGFVAAMNATARQLGMNDTLYVNADGMPYGGGGHSTARDQVRLAQKVLENPTLEKVTSTQYHTVPATSERRSYSWRNTNRLLGTSGALGVKTGYTRAAGYTLAFAADRGGSRLVGVLLGETSSSRRFQTAEALLGW</sequence>
<name>A0ABT4T7Q3_9ACTN</name>
<keyword evidence="4" id="KW-0133">Cell shape</keyword>
<dbReference type="InterPro" id="IPR018044">
    <property type="entry name" value="Peptidase_S11"/>
</dbReference>
<dbReference type="GO" id="GO:0004180">
    <property type="term" value="F:carboxypeptidase activity"/>
    <property type="evidence" value="ECO:0007669"/>
    <property type="project" value="UniProtKB-KW"/>
</dbReference>
<reference evidence="10 11" key="1">
    <citation type="submission" date="2022-11" db="EMBL/GenBank/DDBJ databases">
        <title>Nonomuraea corallina sp. nov., a new species of the genus Nonomuraea isolated from sea side sediment in Thai sea.</title>
        <authorList>
            <person name="Ngamcharungchit C."/>
            <person name="Matsumoto A."/>
            <person name="Suriyachadkun C."/>
            <person name="Panbangred W."/>
            <person name="Inahashi Y."/>
            <person name="Intra B."/>
        </authorList>
    </citation>
    <scope>NUCLEOTIDE SEQUENCE [LARGE SCALE GENOMIC DNA]</scope>
    <source>
        <strain evidence="10 11">DSM 43553</strain>
    </source>
</reference>
<dbReference type="PANTHER" id="PTHR21581:SF33">
    <property type="entry name" value="D-ALANYL-D-ALANINE CARBOXYPEPTIDASE DACB"/>
    <property type="match status" value="1"/>
</dbReference>
<feature type="chain" id="PRO_5045447397" evidence="8">
    <location>
        <begin position="31"/>
        <end position="289"/>
    </location>
</feature>
<evidence type="ECO:0000256" key="2">
    <source>
        <dbReference type="ARBA" id="ARBA00022729"/>
    </source>
</evidence>
<protein>
    <submittedName>
        <fullName evidence="10">D-alanyl-D-alanine carboxypeptidase</fullName>
    </submittedName>
</protein>
<feature type="domain" description="Peptidase S11 D-alanyl-D-alanine carboxypeptidase A N-terminal" evidence="9">
    <location>
        <begin position="42"/>
        <end position="273"/>
    </location>
</feature>
<keyword evidence="10" id="KW-0121">Carboxypeptidase</keyword>
<evidence type="ECO:0000256" key="5">
    <source>
        <dbReference type="ARBA" id="ARBA00022984"/>
    </source>
</evidence>
<evidence type="ECO:0000256" key="1">
    <source>
        <dbReference type="ARBA" id="ARBA00007164"/>
    </source>
</evidence>
<accession>A0ABT4T7Q3</accession>
<dbReference type="RefSeq" id="WP_271279140.1">
    <property type="nucleotide sequence ID" value="NZ_JAPNUD010000142.1"/>
</dbReference>
<evidence type="ECO:0000256" key="4">
    <source>
        <dbReference type="ARBA" id="ARBA00022960"/>
    </source>
</evidence>
<dbReference type="PANTHER" id="PTHR21581">
    <property type="entry name" value="D-ALANYL-D-ALANINE CARBOXYPEPTIDASE"/>
    <property type="match status" value="1"/>
</dbReference>
<comment type="caution">
    <text evidence="10">The sequence shown here is derived from an EMBL/GenBank/DDBJ whole genome shotgun (WGS) entry which is preliminary data.</text>
</comment>
<organism evidence="10 11">
    <name type="scientific">Nonomuraea ferruginea</name>
    <dbReference type="NCBI Taxonomy" id="46174"/>
    <lineage>
        <taxon>Bacteria</taxon>
        <taxon>Bacillati</taxon>
        <taxon>Actinomycetota</taxon>
        <taxon>Actinomycetes</taxon>
        <taxon>Streptosporangiales</taxon>
        <taxon>Streptosporangiaceae</taxon>
        <taxon>Nonomuraea</taxon>
    </lineage>
</organism>
<dbReference type="Proteomes" id="UP001212498">
    <property type="component" value="Unassembled WGS sequence"/>
</dbReference>
<evidence type="ECO:0000313" key="10">
    <source>
        <dbReference type="EMBL" id="MDA0645531.1"/>
    </source>
</evidence>
<dbReference type="PRINTS" id="PR00725">
    <property type="entry name" value="DADACBPTASE1"/>
</dbReference>